<dbReference type="Proteomes" id="UP001175211">
    <property type="component" value="Unassembled WGS sequence"/>
</dbReference>
<comment type="caution">
    <text evidence="2">The sequence shown here is derived from an EMBL/GenBank/DDBJ whole genome shotgun (WGS) entry which is preliminary data.</text>
</comment>
<reference evidence="2" key="1">
    <citation type="submission" date="2023-06" db="EMBL/GenBank/DDBJ databases">
        <authorList>
            <consortium name="Lawrence Berkeley National Laboratory"/>
            <person name="Ahrendt S."/>
            <person name="Sahu N."/>
            <person name="Indic B."/>
            <person name="Wong-Bajracharya J."/>
            <person name="Merenyi Z."/>
            <person name="Ke H.-M."/>
            <person name="Monk M."/>
            <person name="Kocsube S."/>
            <person name="Drula E."/>
            <person name="Lipzen A."/>
            <person name="Balint B."/>
            <person name="Henrissat B."/>
            <person name="Andreopoulos B."/>
            <person name="Martin F.M."/>
            <person name="Harder C.B."/>
            <person name="Rigling D."/>
            <person name="Ford K.L."/>
            <person name="Foster G.D."/>
            <person name="Pangilinan J."/>
            <person name="Papanicolaou A."/>
            <person name="Barry K."/>
            <person name="LaButti K."/>
            <person name="Viragh M."/>
            <person name="Koriabine M."/>
            <person name="Yan M."/>
            <person name="Riley R."/>
            <person name="Champramary S."/>
            <person name="Plett K.L."/>
            <person name="Tsai I.J."/>
            <person name="Slot J."/>
            <person name="Sipos G."/>
            <person name="Plett J."/>
            <person name="Nagy L.G."/>
            <person name="Grigoriev I.V."/>
        </authorList>
    </citation>
    <scope>NUCLEOTIDE SEQUENCE</scope>
    <source>
        <strain evidence="2">CCBAS 213</strain>
    </source>
</reference>
<gene>
    <name evidence="2" type="ORF">EV420DRAFT_1551740</name>
</gene>
<name>A0AA39N3T3_ARMTA</name>
<evidence type="ECO:0000256" key="1">
    <source>
        <dbReference type="SAM" id="MobiDB-lite"/>
    </source>
</evidence>
<feature type="region of interest" description="Disordered" evidence="1">
    <location>
        <begin position="19"/>
        <end position="52"/>
    </location>
</feature>
<organism evidence="2 3">
    <name type="scientific">Armillaria tabescens</name>
    <name type="common">Ringless honey mushroom</name>
    <name type="synonym">Agaricus tabescens</name>
    <dbReference type="NCBI Taxonomy" id="1929756"/>
    <lineage>
        <taxon>Eukaryota</taxon>
        <taxon>Fungi</taxon>
        <taxon>Dikarya</taxon>
        <taxon>Basidiomycota</taxon>
        <taxon>Agaricomycotina</taxon>
        <taxon>Agaricomycetes</taxon>
        <taxon>Agaricomycetidae</taxon>
        <taxon>Agaricales</taxon>
        <taxon>Marasmiineae</taxon>
        <taxon>Physalacriaceae</taxon>
        <taxon>Desarmillaria</taxon>
    </lineage>
</organism>
<sequence>MLSSHETLDYLHSQTEAAFVAAGGEPSSSAAPQKKKRKKDPNPSDLHALSPTAEWPSLLADLHSRTEIQLNSLHDQVQSLAAATTTPHSPVDMGHLPTDIANLQKCVSELSAIVTSRFLQQHSAIAGLTASTASLPSLSETLKRNSNRLTNIETQILSMPRTGPSTDTYRVLESRVAELEKTLLSISTPTTIAKPSSWLTSDISPHAPAPLPTHSVDPSLQVVVSGVRAVGNHYDYVAQLMGCMPTLSMTVVSSVEHLISSPGTIVITFRTAQNAKDFMSAARSLPERFRHYWFLWADNPDSPIASASASLSKGSPLTGPFVDDRHG</sequence>
<dbReference type="GeneID" id="85357032"/>
<evidence type="ECO:0000313" key="3">
    <source>
        <dbReference type="Proteomes" id="UP001175211"/>
    </source>
</evidence>
<dbReference type="RefSeq" id="XP_060329456.1">
    <property type="nucleotide sequence ID" value="XM_060473484.1"/>
</dbReference>
<proteinExistence type="predicted"/>
<evidence type="ECO:0000313" key="2">
    <source>
        <dbReference type="EMBL" id="KAK0457141.1"/>
    </source>
</evidence>
<accession>A0AA39N3T3</accession>
<dbReference type="AlphaFoldDB" id="A0AA39N3T3"/>
<dbReference type="EMBL" id="JAUEPS010000023">
    <property type="protein sequence ID" value="KAK0457141.1"/>
    <property type="molecule type" value="Genomic_DNA"/>
</dbReference>
<feature type="compositionally biased region" description="Low complexity" evidence="1">
    <location>
        <begin position="21"/>
        <end position="32"/>
    </location>
</feature>
<protein>
    <submittedName>
        <fullName evidence="2">Uncharacterized protein</fullName>
    </submittedName>
</protein>
<feature type="region of interest" description="Disordered" evidence="1">
    <location>
        <begin position="307"/>
        <end position="327"/>
    </location>
</feature>
<keyword evidence="3" id="KW-1185">Reference proteome</keyword>